<dbReference type="InterPro" id="IPR026891">
    <property type="entry name" value="Fn3-like"/>
</dbReference>
<keyword evidence="8" id="KW-1185">Reference proteome</keyword>
<dbReference type="InterPro" id="IPR013783">
    <property type="entry name" value="Ig-like_fold"/>
</dbReference>
<feature type="region of interest" description="Disordered" evidence="4">
    <location>
        <begin position="696"/>
        <end position="721"/>
    </location>
</feature>
<dbReference type="RefSeq" id="WP_239262131.1">
    <property type="nucleotide sequence ID" value="NZ_JAKRCV010000005.1"/>
</dbReference>
<dbReference type="InterPro" id="IPR006311">
    <property type="entry name" value="TAT_signal"/>
</dbReference>
<evidence type="ECO:0000259" key="6">
    <source>
        <dbReference type="SMART" id="SM01217"/>
    </source>
</evidence>
<dbReference type="SUPFAM" id="SSF51445">
    <property type="entry name" value="(Trans)glycosidases"/>
    <property type="match status" value="1"/>
</dbReference>
<comment type="caution">
    <text evidence="7">The sequence shown here is derived from an EMBL/GenBank/DDBJ whole genome shotgun (WGS) entry which is preliminary data.</text>
</comment>
<dbReference type="Pfam" id="PF02368">
    <property type="entry name" value="Big_2"/>
    <property type="match status" value="1"/>
</dbReference>
<dbReference type="InterPro" id="IPR001764">
    <property type="entry name" value="Glyco_hydro_3_N"/>
</dbReference>
<evidence type="ECO:0000313" key="7">
    <source>
        <dbReference type="EMBL" id="MCG7320855.1"/>
    </source>
</evidence>
<dbReference type="Gene3D" id="2.60.40.10">
    <property type="entry name" value="Immunoglobulins"/>
    <property type="match status" value="1"/>
</dbReference>
<dbReference type="Gene3D" id="3.20.20.300">
    <property type="entry name" value="Glycoside hydrolase, family 3, N-terminal domain"/>
    <property type="match status" value="1"/>
</dbReference>
<dbReference type="PRINTS" id="PR00133">
    <property type="entry name" value="GLHYDRLASE3"/>
</dbReference>
<dbReference type="PROSITE" id="PS51318">
    <property type="entry name" value="TAT"/>
    <property type="match status" value="1"/>
</dbReference>
<evidence type="ECO:0000256" key="1">
    <source>
        <dbReference type="ARBA" id="ARBA00005336"/>
    </source>
</evidence>
<evidence type="ECO:0000256" key="3">
    <source>
        <dbReference type="ARBA" id="ARBA00022801"/>
    </source>
</evidence>
<dbReference type="PANTHER" id="PTHR42721">
    <property type="entry name" value="SUGAR HYDROLASE-RELATED"/>
    <property type="match status" value="1"/>
</dbReference>
<dbReference type="Pfam" id="PF14310">
    <property type="entry name" value="Fn3-like"/>
    <property type="match status" value="1"/>
</dbReference>
<dbReference type="Pfam" id="PF00933">
    <property type="entry name" value="Glyco_hydro_3"/>
    <property type="match status" value="1"/>
</dbReference>
<feature type="domain" description="Fibronectin type III-like" evidence="6">
    <location>
        <begin position="872"/>
        <end position="943"/>
    </location>
</feature>
<dbReference type="SMART" id="SM01217">
    <property type="entry name" value="Fn3_like"/>
    <property type="match status" value="1"/>
</dbReference>
<dbReference type="InterPro" id="IPR017853">
    <property type="entry name" value="GH"/>
</dbReference>
<feature type="chain" id="PRO_5045207765" evidence="5">
    <location>
        <begin position="38"/>
        <end position="1152"/>
    </location>
</feature>
<dbReference type="GO" id="GO:0016787">
    <property type="term" value="F:hydrolase activity"/>
    <property type="evidence" value="ECO:0007669"/>
    <property type="project" value="UniProtKB-KW"/>
</dbReference>
<name>A0ABS9Q0S0_9MICO</name>
<accession>A0ABS9Q0S0</accession>
<dbReference type="PANTHER" id="PTHR42721:SF3">
    <property type="entry name" value="BETA-D-XYLOSIDASE 5-RELATED"/>
    <property type="match status" value="1"/>
</dbReference>
<evidence type="ECO:0000256" key="4">
    <source>
        <dbReference type="SAM" id="MobiDB-lite"/>
    </source>
</evidence>
<keyword evidence="3 7" id="KW-0378">Hydrolase</keyword>
<reference evidence="7 8" key="1">
    <citation type="submission" date="2022-02" db="EMBL/GenBank/DDBJ databases">
        <title>Uncovering new skin microbiome diversity through culturing and metagenomics.</title>
        <authorList>
            <person name="Conlan S."/>
            <person name="Deming C."/>
            <person name="Nisc Comparative Sequencing Program N."/>
            <person name="Segre J.A."/>
        </authorList>
    </citation>
    <scope>NUCLEOTIDE SEQUENCE [LARGE SCALE GENOMIC DNA]</scope>
    <source>
        <strain evidence="7 8">ACRQZ</strain>
    </source>
</reference>
<dbReference type="SUPFAM" id="SSF52279">
    <property type="entry name" value="Beta-D-glucan exohydrolase, C-terminal domain"/>
    <property type="match status" value="1"/>
</dbReference>
<dbReference type="InterPro" id="IPR036881">
    <property type="entry name" value="Glyco_hydro_3_C_sf"/>
</dbReference>
<dbReference type="InterPro" id="IPR002772">
    <property type="entry name" value="Glyco_hydro_3_C"/>
</dbReference>
<gene>
    <name evidence="7" type="ORF">MHL29_02960</name>
</gene>
<sequence length="1152" mass="123818">MTSRDNRNPSRRTPLVGLLTTVAMLLPLAATSPAASAGTMTISSAAHASQAATQQEPAYRNVSLPFDVRAADLVSRMTRAEKIQQFRAERQHNQGVAPAIPRLDVPAYNYWNEALHGVARAAEDPDHKLNDGGEATEFPTGLGIAATWNPDLVRRMASAASDEARAMNNFTSPGVAAANKGLTYWSPTINMDRDPRWGRAEETYGEDPHLTSRIGGQFVRGMQGDDPTYLKTVATPKHFLANNSENNRHTGSSNLTQAELREYYTPAFADLVGKYKAGSLMTAYNEVNGIPVSADKNLVEKLARRTWGFNGAVTSDCDAVRDVWQPGNHQWAPPGSSTPLTAPEAVAWTLKAGVDLDCMDQDYPTYLEQSYAQGAVTEADLDVSLVRTFTLRMRTGEFDPATKVPWRNDRYTIANQVSSPDHLATSRQMSDQAAVMLKNDRPRGATTSAPALPLTAKDAKKVVVVGPLATTEVHGDYSPTRVAESSNALQGIQKAVREAAPGTQVTYIPGMNKSGLENKRKPSIGARVAAGPGKTATPAAVRFLDASGAELGRVTPGTILRSERFSGWRGVQPWSNPATAYDSMQTLGAWGGWFETDVDVPAGTSRVEVVQGGSATTLEGGRFDVRLGGREGRVVAQVPAPGTAQAGAYAGPTGRQRLSFVYENESFVPELTPEQQQAIREADAVVAYVGTIAGNDSTTPRIAGNPSDSSEDEDRPNIDLPRGQADLVRTVARMNPRTVAWIQSVSTVDIEPFKNDAAAIVWSTYNGMYQGDTVGRVLFGLANPSGKLPFTQYADIEQLADPRDYTMTPTGGREGRTYQYFTGNVSYPFGHGLSYSRFRYSNLQVKRPRVDVNGTLEVSVDVRNTSRVDGDEVVQLYVSSPKASSKLRPDSQLKGFDKVAVPAGATRRVTMKVDAKDLWFWDARAGRKTFDLGRWGLHVGPSSEPSQGLRGTFALGGHLRSQIGTVAAVPDGVVLNTDAPSNVIHANLSATRNDDSFYYLQKVRVSYASSDAKVARVDASGTVRPVGAGQAHITATVTADGGTKSTTFPVVVRDGALQDGDVVIGDGQVSFADQRLALRDARRGVWLRAQVTPAAADTSYTYRLAPNEANTAGAMVSGDGRLLATRRGLVRVTVVAKVGDKVYSRTATITVG</sequence>
<comment type="similarity">
    <text evidence="1">Belongs to the glycosyl hydrolase 3 family.</text>
</comment>
<dbReference type="Proteomes" id="UP001521931">
    <property type="component" value="Unassembled WGS sequence"/>
</dbReference>
<dbReference type="EMBL" id="JAKRCV010000005">
    <property type="protein sequence ID" value="MCG7320855.1"/>
    <property type="molecule type" value="Genomic_DNA"/>
</dbReference>
<keyword evidence="2 5" id="KW-0732">Signal</keyword>
<dbReference type="SUPFAM" id="SSF49373">
    <property type="entry name" value="Invasin/intimin cell-adhesion fragments"/>
    <property type="match status" value="1"/>
</dbReference>
<organism evidence="7 8">
    <name type="scientific">Arsenicicoccus bolidensis</name>
    <dbReference type="NCBI Taxonomy" id="229480"/>
    <lineage>
        <taxon>Bacteria</taxon>
        <taxon>Bacillati</taxon>
        <taxon>Actinomycetota</taxon>
        <taxon>Actinomycetes</taxon>
        <taxon>Micrococcales</taxon>
        <taxon>Intrasporangiaceae</taxon>
        <taxon>Arsenicicoccus</taxon>
    </lineage>
</organism>
<evidence type="ECO:0000256" key="2">
    <source>
        <dbReference type="ARBA" id="ARBA00022729"/>
    </source>
</evidence>
<feature type="signal peptide" evidence="5">
    <location>
        <begin position="1"/>
        <end position="37"/>
    </location>
</feature>
<proteinExistence type="inferred from homology"/>
<protein>
    <submittedName>
        <fullName evidence="7">Glycoside hydrolase family 3 C-terminal domain-containing protein</fullName>
    </submittedName>
</protein>
<evidence type="ECO:0000256" key="5">
    <source>
        <dbReference type="SAM" id="SignalP"/>
    </source>
</evidence>
<dbReference type="Gene3D" id="2.60.40.1080">
    <property type="match status" value="1"/>
</dbReference>
<dbReference type="InterPro" id="IPR008964">
    <property type="entry name" value="Invasin/intimin_cell_adhesion"/>
</dbReference>
<dbReference type="Pfam" id="PF01915">
    <property type="entry name" value="Glyco_hydro_3_C"/>
    <property type="match status" value="1"/>
</dbReference>
<dbReference type="Gene3D" id="3.40.50.1700">
    <property type="entry name" value="Glycoside hydrolase family 3 C-terminal domain"/>
    <property type="match status" value="2"/>
</dbReference>
<dbReference type="InterPro" id="IPR036962">
    <property type="entry name" value="Glyco_hydro_3_N_sf"/>
</dbReference>
<dbReference type="InterPro" id="IPR003343">
    <property type="entry name" value="Big_2"/>
</dbReference>
<evidence type="ECO:0000313" key="8">
    <source>
        <dbReference type="Proteomes" id="UP001521931"/>
    </source>
</evidence>
<dbReference type="InterPro" id="IPR044993">
    <property type="entry name" value="BXL"/>
</dbReference>